<dbReference type="OrthoDB" id="1247236at2"/>
<evidence type="ECO:0008006" key="4">
    <source>
        <dbReference type="Google" id="ProtNLM"/>
    </source>
</evidence>
<keyword evidence="1" id="KW-0812">Transmembrane</keyword>
<accession>A0A415GIC6</accession>
<organism evidence="2 3">
    <name type="scientific">Leyella stercorea</name>
    <dbReference type="NCBI Taxonomy" id="363265"/>
    <lineage>
        <taxon>Bacteria</taxon>
        <taxon>Pseudomonadati</taxon>
        <taxon>Bacteroidota</taxon>
        <taxon>Bacteroidia</taxon>
        <taxon>Bacteroidales</taxon>
        <taxon>Prevotellaceae</taxon>
        <taxon>Leyella</taxon>
    </lineage>
</organism>
<keyword evidence="1" id="KW-0472">Membrane</keyword>
<dbReference type="Pfam" id="PF13645">
    <property type="entry name" value="YkuD_2"/>
    <property type="match status" value="1"/>
</dbReference>
<evidence type="ECO:0000313" key="2">
    <source>
        <dbReference type="EMBL" id="RHK48947.1"/>
    </source>
</evidence>
<feature type="transmembrane region" description="Helical" evidence="1">
    <location>
        <begin position="6"/>
        <end position="26"/>
    </location>
</feature>
<evidence type="ECO:0000313" key="3">
    <source>
        <dbReference type="Proteomes" id="UP000286598"/>
    </source>
</evidence>
<evidence type="ECO:0000256" key="1">
    <source>
        <dbReference type="SAM" id="Phobius"/>
    </source>
</evidence>
<dbReference type="InterPro" id="IPR032676">
    <property type="entry name" value="YkuD_2"/>
</dbReference>
<keyword evidence="3" id="KW-1185">Reference proteome</keyword>
<reference evidence="2 3" key="1">
    <citation type="submission" date="2018-08" db="EMBL/GenBank/DDBJ databases">
        <title>A genome reference for cultivated species of the human gut microbiota.</title>
        <authorList>
            <person name="Zou Y."/>
            <person name="Xue W."/>
            <person name="Luo G."/>
        </authorList>
    </citation>
    <scope>NUCLEOTIDE SEQUENCE [LARGE SCALE GENOMIC DNA]</scope>
    <source>
        <strain evidence="2 3">AF42-9</strain>
    </source>
</reference>
<dbReference type="AlphaFoldDB" id="A0A415GIC6"/>
<name>A0A415GIC6_9BACT</name>
<dbReference type="PANTHER" id="PTHR38477">
    <property type="entry name" value="HYPOTHETICAL EXPORTED PROTEIN"/>
    <property type="match status" value="1"/>
</dbReference>
<protein>
    <recommendedName>
        <fullName evidence="4">Twin-arginine translocation pathway signal protein</fullName>
    </recommendedName>
</protein>
<sequence length="216" mass="24607">MNKIHIILLVVIVLLIVSIPFVPPIYNRYTKPLYKNYVDVKEWYGKVDCENLSQVRDYCERRGYSTDYYILVDFSIPSGKKRFFIYDLQHGKCVLSSYCMHGSGKGNTDAKPKFSNEVGSGCSSLGRYVMVGKGSKFKKSIRLRGLDKTNCLAETRGILIHSAGKVTRFSGDREYIPIGSESRGCFTVSRDCMTKVMEIYRGASKHRPVMIFAKYK</sequence>
<dbReference type="EMBL" id="QRNO01000052">
    <property type="protein sequence ID" value="RHK48947.1"/>
    <property type="molecule type" value="Genomic_DNA"/>
</dbReference>
<keyword evidence="1" id="KW-1133">Transmembrane helix</keyword>
<dbReference type="Proteomes" id="UP000286598">
    <property type="component" value="Unassembled WGS sequence"/>
</dbReference>
<comment type="caution">
    <text evidence="2">The sequence shown here is derived from an EMBL/GenBank/DDBJ whole genome shotgun (WGS) entry which is preliminary data.</text>
</comment>
<gene>
    <name evidence="2" type="ORF">DW060_09705</name>
</gene>
<proteinExistence type="predicted"/>
<dbReference type="PANTHER" id="PTHR38477:SF1">
    <property type="entry name" value="MUREIN L,D-TRANSPEPTIDASE CATALYTIC DOMAIN FAMILY PROTEIN"/>
    <property type="match status" value="1"/>
</dbReference>